<dbReference type="PANTHER" id="PTHR43335:SF11">
    <property type="entry name" value="ABC TRANSPORTER RELATED"/>
    <property type="match status" value="1"/>
</dbReference>
<dbReference type="InterPro" id="IPR003439">
    <property type="entry name" value="ABC_transporter-like_ATP-bd"/>
</dbReference>
<dbReference type="PROSITE" id="PS50893">
    <property type="entry name" value="ABC_TRANSPORTER_2"/>
    <property type="match status" value="1"/>
</dbReference>
<dbReference type="InterPro" id="IPR027417">
    <property type="entry name" value="P-loop_NTPase"/>
</dbReference>
<dbReference type="PANTHER" id="PTHR43335">
    <property type="entry name" value="ABC TRANSPORTER, ATP-BINDING PROTEIN"/>
    <property type="match status" value="1"/>
</dbReference>
<evidence type="ECO:0000313" key="7">
    <source>
        <dbReference type="EMBL" id="MBC2670281.1"/>
    </source>
</evidence>
<dbReference type="Pfam" id="PF00005">
    <property type="entry name" value="ABC_tran"/>
    <property type="match status" value="1"/>
</dbReference>
<keyword evidence="2" id="KW-0813">Transport</keyword>
<keyword evidence="3" id="KW-0547">Nucleotide-binding</keyword>
<evidence type="ECO:0000256" key="4">
    <source>
        <dbReference type="ARBA" id="ARBA00022840"/>
    </source>
</evidence>
<dbReference type="Proteomes" id="UP000551327">
    <property type="component" value="Unassembled WGS sequence"/>
</dbReference>
<feature type="compositionally biased region" description="Low complexity" evidence="5">
    <location>
        <begin position="14"/>
        <end position="27"/>
    </location>
</feature>
<dbReference type="GO" id="GO:0016887">
    <property type="term" value="F:ATP hydrolysis activity"/>
    <property type="evidence" value="ECO:0007669"/>
    <property type="project" value="InterPro"/>
</dbReference>
<keyword evidence="4 7" id="KW-0067">ATP-binding</keyword>
<evidence type="ECO:0000256" key="2">
    <source>
        <dbReference type="ARBA" id="ARBA00022448"/>
    </source>
</evidence>
<dbReference type="Gene3D" id="3.40.50.300">
    <property type="entry name" value="P-loop containing nucleotide triphosphate hydrolases"/>
    <property type="match status" value="1"/>
</dbReference>
<reference evidence="7 8" key="1">
    <citation type="submission" date="2020-08" db="EMBL/GenBank/DDBJ databases">
        <title>The genome sequence of type strain Novosphingobium piscinae KCTC 42194.</title>
        <authorList>
            <person name="Liu Y."/>
        </authorList>
    </citation>
    <scope>NUCLEOTIDE SEQUENCE [LARGE SCALE GENOMIC DNA]</scope>
    <source>
        <strain evidence="7 8">KCTC 42194</strain>
    </source>
</reference>
<evidence type="ECO:0000256" key="3">
    <source>
        <dbReference type="ARBA" id="ARBA00022741"/>
    </source>
</evidence>
<name>A0A7X1G0B2_9SPHN</name>
<sequence>MKMDLGNWQAAGNAPDSHGAAPASGPAPGRALAIEARGLVKRFDGFTAVDGVDLSVPEGAIYGVLGPNGAGKTTTLRMLLGIIDPDAGVRRILGAERPHDVAHAIGYLPEERGLYPAMKAHEAIAFVGALRGLPRAEGQRRGRRLLEEHGLGYAADRQIRQMSKGMAQQVQILACLVHEPRLVIFDEPFSGLDALNQGKLEKMMRGLAERGTTVIFSTHVIAHAERLCDQIAIIAGGKVPFAGPVDLARDRIRPQVRLETRAAEGPWRTALPAAARHDRKLDGSSFFYFPLPDSGIEPLLRALIQGEAGILSLSIERAGLHDAFVAIAGEAAARALEANPQEEQGR</sequence>
<evidence type="ECO:0000259" key="6">
    <source>
        <dbReference type="PROSITE" id="PS50893"/>
    </source>
</evidence>
<dbReference type="GO" id="GO:0005524">
    <property type="term" value="F:ATP binding"/>
    <property type="evidence" value="ECO:0007669"/>
    <property type="project" value="UniProtKB-KW"/>
</dbReference>
<evidence type="ECO:0000313" key="8">
    <source>
        <dbReference type="Proteomes" id="UP000551327"/>
    </source>
</evidence>
<dbReference type="EMBL" id="JACLAX010000017">
    <property type="protein sequence ID" value="MBC2670281.1"/>
    <property type="molecule type" value="Genomic_DNA"/>
</dbReference>
<comment type="caution">
    <text evidence="7">The sequence shown here is derived from an EMBL/GenBank/DDBJ whole genome shotgun (WGS) entry which is preliminary data.</text>
</comment>
<dbReference type="SMART" id="SM00382">
    <property type="entry name" value="AAA"/>
    <property type="match status" value="1"/>
</dbReference>
<proteinExistence type="inferred from homology"/>
<feature type="region of interest" description="Disordered" evidence="5">
    <location>
        <begin position="1"/>
        <end position="27"/>
    </location>
</feature>
<keyword evidence="8" id="KW-1185">Reference proteome</keyword>
<accession>A0A7X1G0B2</accession>
<feature type="domain" description="ABC transporter" evidence="6">
    <location>
        <begin position="34"/>
        <end position="261"/>
    </location>
</feature>
<organism evidence="7 8">
    <name type="scientific">Novosphingobium piscinae</name>
    <dbReference type="NCBI Taxonomy" id="1507448"/>
    <lineage>
        <taxon>Bacteria</taxon>
        <taxon>Pseudomonadati</taxon>
        <taxon>Pseudomonadota</taxon>
        <taxon>Alphaproteobacteria</taxon>
        <taxon>Sphingomonadales</taxon>
        <taxon>Sphingomonadaceae</taxon>
        <taxon>Novosphingobium</taxon>
    </lineage>
</organism>
<dbReference type="InterPro" id="IPR003593">
    <property type="entry name" value="AAA+_ATPase"/>
</dbReference>
<evidence type="ECO:0000256" key="5">
    <source>
        <dbReference type="SAM" id="MobiDB-lite"/>
    </source>
</evidence>
<gene>
    <name evidence="7" type="ORF">H7F53_14085</name>
</gene>
<dbReference type="SUPFAM" id="SSF52540">
    <property type="entry name" value="P-loop containing nucleoside triphosphate hydrolases"/>
    <property type="match status" value="1"/>
</dbReference>
<dbReference type="AlphaFoldDB" id="A0A7X1G0B2"/>
<protein>
    <submittedName>
        <fullName evidence="7">ATP-binding cassette domain-containing protein</fullName>
    </submittedName>
</protein>
<comment type="similarity">
    <text evidence="1">Belongs to the ABC transporter superfamily.</text>
</comment>
<dbReference type="RefSeq" id="WP_185680143.1">
    <property type="nucleotide sequence ID" value="NZ_JACLAX010000017.1"/>
</dbReference>
<evidence type="ECO:0000256" key="1">
    <source>
        <dbReference type="ARBA" id="ARBA00005417"/>
    </source>
</evidence>